<comment type="caution">
    <text evidence="2">The sequence shown here is derived from an EMBL/GenBank/DDBJ whole genome shotgun (WGS) entry which is preliminary data.</text>
</comment>
<name>A0A4Q0ZBN0_9BACT</name>
<organism evidence="2 3">
    <name type="scientific">Arcobacter cloacae</name>
    <dbReference type="NCBI Taxonomy" id="1054034"/>
    <lineage>
        <taxon>Bacteria</taxon>
        <taxon>Pseudomonadati</taxon>
        <taxon>Campylobacterota</taxon>
        <taxon>Epsilonproteobacteria</taxon>
        <taxon>Campylobacterales</taxon>
        <taxon>Arcobacteraceae</taxon>
        <taxon>Arcobacter</taxon>
    </lineage>
</organism>
<dbReference type="EMBL" id="PDJZ01000014">
    <property type="protein sequence ID" value="RXJ83232.1"/>
    <property type="molecule type" value="Genomic_DNA"/>
</dbReference>
<dbReference type="PANTHER" id="PTHR39966">
    <property type="entry name" value="BLL2471 PROTEIN-RELATED"/>
    <property type="match status" value="1"/>
</dbReference>
<proteinExistence type="predicted"/>
<accession>A0A4Q0ZBN0</accession>
<dbReference type="Pfam" id="PF01814">
    <property type="entry name" value="Hemerythrin"/>
    <property type="match status" value="1"/>
</dbReference>
<reference evidence="2 3" key="1">
    <citation type="submission" date="2017-10" db="EMBL/GenBank/DDBJ databases">
        <title>Genomics of the genus Arcobacter.</title>
        <authorList>
            <person name="Perez-Cataluna A."/>
            <person name="Figueras M.J."/>
        </authorList>
    </citation>
    <scope>NUCLEOTIDE SEQUENCE [LARGE SCALE GENOMIC DNA]</scope>
    <source>
        <strain evidence="2 3">F26</strain>
    </source>
</reference>
<evidence type="ECO:0000313" key="2">
    <source>
        <dbReference type="EMBL" id="RXJ83232.1"/>
    </source>
</evidence>
<evidence type="ECO:0000313" key="3">
    <source>
        <dbReference type="Proteomes" id="UP000290870"/>
    </source>
</evidence>
<feature type="domain" description="Hemerythrin-like" evidence="1">
    <location>
        <begin position="4"/>
        <end position="126"/>
    </location>
</feature>
<protein>
    <submittedName>
        <fullName evidence="2">Hemerythrin HHE cation-binding protein</fullName>
    </submittedName>
</protein>
<dbReference type="RefSeq" id="WP_128987261.1">
    <property type="nucleotide sequence ID" value="NZ_PDJZ01000014.1"/>
</dbReference>
<dbReference type="InterPro" id="IPR012312">
    <property type="entry name" value="Hemerythrin-like"/>
</dbReference>
<dbReference type="GO" id="GO:0005886">
    <property type="term" value="C:plasma membrane"/>
    <property type="evidence" value="ECO:0007669"/>
    <property type="project" value="TreeGrafter"/>
</dbReference>
<evidence type="ECO:0000259" key="1">
    <source>
        <dbReference type="Pfam" id="PF01814"/>
    </source>
</evidence>
<dbReference type="PANTHER" id="PTHR39966:SF3">
    <property type="entry name" value="DUF438 DOMAIN-CONTAINING PROTEIN"/>
    <property type="match status" value="1"/>
</dbReference>
<gene>
    <name evidence="2" type="ORF">CRU90_10635</name>
</gene>
<dbReference type="Proteomes" id="UP000290870">
    <property type="component" value="Unassembled WGS sequence"/>
</dbReference>
<dbReference type="OrthoDB" id="9792554at2"/>
<dbReference type="Gene3D" id="1.20.120.520">
    <property type="entry name" value="nmb1532 protein domain like"/>
    <property type="match status" value="1"/>
</dbReference>
<dbReference type="AlphaFoldDB" id="A0A4Q0ZBN0"/>
<sequence length="144" mass="16888">MNTISSFLTHDHKVCDEQFANLENTVASMDWEEAENQFNKFSTDLLHHFEMEEKVMFPTFEDVTGMRQGPTMVMVIEHNQMRQLLNSLKEDILKKDKNHFFGVSESLMMLMQQHNMKEEQMLYKMADSHLGTLVPQIIDSMKAL</sequence>